<dbReference type="EMBL" id="MGGE01000011">
    <property type="protein sequence ID" value="OGM21622.1"/>
    <property type="molecule type" value="Genomic_DNA"/>
</dbReference>
<dbReference type="Pfam" id="PF01370">
    <property type="entry name" value="Epimerase"/>
    <property type="match status" value="1"/>
</dbReference>
<gene>
    <name evidence="3" type="ORF">A2714_00645</name>
</gene>
<feature type="domain" description="NAD-dependent epimerase/dehydratase" evidence="2">
    <location>
        <begin position="7"/>
        <end position="263"/>
    </location>
</feature>
<name>A0A1F7Y2X5_9BACT</name>
<evidence type="ECO:0000259" key="2">
    <source>
        <dbReference type="Pfam" id="PF01370"/>
    </source>
</evidence>
<comment type="similarity">
    <text evidence="1">Belongs to the NAD(P)-dependent epimerase/dehydratase family.</text>
</comment>
<dbReference type="InterPro" id="IPR001509">
    <property type="entry name" value="Epimerase_deHydtase"/>
</dbReference>
<accession>A0A1F7Y2X5</accession>
<dbReference type="PANTHER" id="PTHR42687:SF1">
    <property type="entry name" value="L-THREONINE 3-DEHYDROGENASE, MITOCHONDRIAL"/>
    <property type="match status" value="1"/>
</dbReference>
<dbReference type="GO" id="GO:0008743">
    <property type="term" value="F:L-threonine 3-dehydrogenase activity"/>
    <property type="evidence" value="ECO:0007669"/>
    <property type="project" value="TreeGrafter"/>
</dbReference>
<evidence type="ECO:0000313" key="4">
    <source>
        <dbReference type="Proteomes" id="UP000178419"/>
    </source>
</evidence>
<dbReference type="AlphaFoldDB" id="A0A1F7Y2X5"/>
<evidence type="ECO:0000256" key="1">
    <source>
        <dbReference type="ARBA" id="ARBA00007637"/>
    </source>
</evidence>
<evidence type="ECO:0000313" key="3">
    <source>
        <dbReference type="EMBL" id="OGM21622.1"/>
    </source>
</evidence>
<sequence>MNNKEPILITGANGEVGHGLIPKLSELGNYDIVSLDIRELDEELKPHIHETIVADILDSTVVKNLLKEHAITTIFHLAAILSTGGEKDPFRAHQVNVNGTTSLLESSYQVALSEKRTIKFIFPSTIAVYGIPDLETKKKVGTVKEDGFNAPITMYGINKLYCERVGTYYSKFYKILETRPEVLPIDFRCVRFPGIISAMTVPSGGTSDYAPEMIHSAARGEGYESFVRSDTVIPFMVMPDAVKALLTLTNAPKEKLTQGIYNVSGFSATAEQIAGLVNQVFPDSSISYNPDQNRQKIVDSWPAAVDDSAAKRDWGWKPDYDILKAFNEYLIPEIQDRYKNNQINPTG</sequence>
<dbReference type="PANTHER" id="PTHR42687">
    <property type="entry name" value="L-THREONINE 3-DEHYDROGENASE"/>
    <property type="match status" value="1"/>
</dbReference>
<reference evidence="3 4" key="1">
    <citation type="journal article" date="2016" name="Nat. Commun.">
        <title>Thousands of microbial genomes shed light on interconnected biogeochemical processes in an aquifer system.</title>
        <authorList>
            <person name="Anantharaman K."/>
            <person name="Brown C.T."/>
            <person name="Hug L.A."/>
            <person name="Sharon I."/>
            <person name="Castelle C.J."/>
            <person name="Probst A.J."/>
            <person name="Thomas B.C."/>
            <person name="Singh A."/>
            <person name="Wilkins M.J."/>
            <person name="Karaoz U."/>
            <person name="Brodie E.L."/>
            <person name="Williams K.H."/>
            <person name="Hubbard S.S."/>
            <person name="Banfield J.F."/>
        </authorList>
    </citation>
    <scope>NUCLEOTIDE SEQUENCE [LARGE SCALE GENOMIC DNA]</scope>
</reference>
<organism evidence="3 4">
    <name type="scientific">Candidatus Woesebacteria bacterium RIFCSPHIGHO2_01_FULL_38_9</name>
    <dbReference type="NCBI Taxonomy" id="1802492"/>
    <lineage>
        <taxon>Bacteria</taxon>
        <taxon>Candidatus Woeseibacteriota</taxon>
    </lineage>
</organism>
<dbReference type="InterPro" id="IPR051225">
    <property type="entry name" value="NAD(P)_epim/dehydratase"/>
</dbReference>
<dbReference type="InterPro" id="IPR036291">
    <property type="entry name" value="NAD(P)-bd_dom_sf"/>
</dbReference>
<proteinExistence type="inferred from homology"/>
<dbReference type="GO" id="GO:0006567">
    <property type="term" value="P:L-threonine catabolic process"/>
    <property type="evidence" value="ECO:0007669"/>
    <property type="project" value="TreeGrafter"/>
</dbReference>
<dbReference type="Gene3D" id="3.40.50.720">
    <property type="entry name" value="NAD(P)-binding Rossmann-like Domain"/>
    <property type="match status" value="1"/>
</dbReference>
<dbReference type="Proteomes" id="UP000178419">
    <property type="component" value="Unassembled WGS sequence"/>
</dbReference>
<dbReference type="SUPFAM" id="SSF51735">
    <property type="entry name" value="NAD(P)-binding Rossmann-fold domains"/>
    <property type="match status" value="1"/>
</dbReference>
<protein>
    <submittedName>
        <fullName evidence="3">Epimerase</fullName>
    </submittedName>
</protein>
<comment type="caution">
    <text evidence="3">The sequence shown here is derived from an EMBL/GenBank/DDBJ whole genome shotgun (WGS) entry which is preliminary data.</text>
</comment>